<keyword evidence="3" id="KW-1185">Reference proteome</keyword>
<protein>
    <recommendedName>
        <fullName evidence="1">Peptidase C45 hydrolase domain-containing protein</fullName>
    </recommendedName>
</protein>
<organism evidence="2 3">
    <name type="scientific">Riccia fluitans</name>
    <dbReference type="NCBI Taxonomy" id="41844"/>
    <lineage>
        <taxon>Eukaryota</taxon>
        <taxon>Viridiplantae</taxon>
        <taxon>Streptophyta</taxon>
        <taxon>Embryophyta</taxon>
        <taxon>Marchantiophyta</taxon>
        <taxon>Marchantiopsida</taxon>
        <taxon>Marchantiidae</taxon>
        <taxon>Marchantiales</taxon>
        <taxon>Ricciaceae</taxon>
        <taxon>Riccia</taxon>
    </lineage>
</organism>
<dbReference type="PANTHER" id="PTHR34180:SF1">
    <property type="entry name" value="BETA-ALANYL-DOPAMINE_CARCININE HYDROLASE"/>
    <property type="match status" value="1"/>
</dbReference>
<dbReference type="AlphaFoldDB" id="A0ABD1Z0C0"/>
<dbReference type="Pfam" id="PF03417">
    <property type="entry name" value="AAT"/>
    <property type="match status" value="1"/>
</dbReference>
<dbReference type="InterPro" id="IPR047794">
    <property type="entry name" value="C45_proenzyme-like"/>
</dbReference>
<evidence type="ECO:0000313" key="3">
    <source>
        <dbReference type="Proteomes" id="UP001605036"/>
    </source>
</evidence>
<evidence type="ECO:0000313" key="2">
    <source>
        <dbReference type="EMBL" id="KAL2636390.1"/>
    </source>
</evidence>
<gene>
    <name evidence="2" type="ORF">R1flu_007869</name>
</gene>
<reference evidence="2 3" key="1">
    <citation type="submission" date="2024-09" db="EMBL/GenBank/DDBJ databases">
        <title>Chromosome-scale assembly of Riccia fluitans.</title>
        <authorList>
            <person name="Paukszto L."/>
            <person name="Sawicki J."/>
            <person name="Karawczyk K."/>
            <person name="Piernik-Szablinska J."/>
            <person name="Szczecinska M."/>
            <person name="Mazdziarz M."/>
        </authorList>
    </citation>
    <scope>NUCLEOTIDE SEQUENCE [LARGE SCALE GENOMIC DNA]</scope>
    <source>
        <strain evidence="2">Rf_01</strain>
        <tissue evidence="2">Aerial parts of the thallus</tissue>
    </source>
</reference>
<accession>A0ABD1Z0C0</accession>
<comment type="caution">
    <text evidence="2">The sequence shown here is derived from an EMBL/GenBank/DDBJ whole genome shotgun (WGS) entry which is preliminary data.</text>
</comment>
<dbReference type="EMBL" id="JBHFFA010000003">
    <property type="protein sequence ID" value="KAL2636390.1"/>
    <property type="molecule type" value="Genomic_DNA"/>
</dbReference>
<name>A0ABD1Z0C0_9MARC</name>
<sequence>MTWCQARYCWEYFIRKEDRWQASGLFLRFIRMGLNSGLHAIHQENGTCVSSSLQIPEIRIEGCKSYEMGFAIGMHFEAMIRSRLASDPHLSSTLLPFANTEQGQHLVKLLSKNNRECYPDYWDELRGLADGSGVPFLSILLLNFRKEIAAFLPDVKASQIVGEPSECSDILLCSEELAVMVHNEDGDVSLRDHVYFVHATLESGTTFFAFTCAGDLPSCCFGFNSHGVAFTLNAVQPAPEEVEPGGIGRNFVSRDLLQSTDINDALQRARVANLSTGHSYNIMDVNLRKIFNVETASRGRSSVREINREPFYHANMYQHLEAVKQITHESSVHRGKRVSELPKSSLKEILRVLGDDSNQEFPVYMQGPQLYTLCTAIFDMNQRSLAVLTGNPSSMSVLRSIVMAPMEV</sequence>
<feature type="domain" description="Peptidase C45 hydrolase" evidence="1">
    <location>
        <begin position="178"/>
        <end position="393"/>
    </location>
</feature>
<dbReference type="InterPro" id="IPR047801">
    <property type="entry name" value="Peptidase_C45"/>
</dbReference>
<dbReference type="InterPro" id="IPR005079">
    <property type="entry name" value="Peptidase_C45_hydrolase"/>
</dbReference>
<proteinExistence type="predicted"/>
<dbReference type="NCBIfam" id="NF040521">
    <property type="entry name" value="C45_proenzyme"/>
    <property type="match status" value="1"/>
</dbReference>
<dbReference type="PANTHER" id="PTHR34180">
    <property type="entry name" value="PEPTIDASE C45"/>
    <property type="match status" value="1"/>
</dbReference>
<evidence type="ECO:0000259" key="1">
    <source>
        <dbReference type="Pfam" id="PF03417"/>
    </source>
</evidence>
<dbReference type="Gene3D" id="3.60.60.10">
    <property type="entry name" value="Penicillin V Acylase, Chain A"/>
    <property type="match status" value="1"/>
</dbReference>
<dbReference type="Proteomes" id="UP001605036">
    <property type="component" value="Unassembled WGS sequence"/>
</dbReference>